<organism evidence="2 3">
    <name type="scientific">Plasmodium yoelii yoelii</name>
    <dbReference type="NCBI Taxonomy" id="73239"/>
    <lineage>
        <taxon>Eukaryota</taxon>
        <taxon>Sar</taxon>
        <taxon>Alveolata</taxon>
        <taxon>Apicomplexa</taxon>
        <taxon>Aconoidasida</taxon>
        <taxon>Haemosporida</taxon>
        <taxon>Plasmodiidae</taxon>
        <taxon>Plasmodium</taxon>
        <taxon>Plasmodium (Vinckeia)</taxon>
    </lineage>
</organism>
<evidence type="ECO:0000313" key="3">
    <source>
        <dbReference type="Proteomes" id="UP000008553"/>
    </source>
</evidence>
<comment type="caution">
    <text evidence="2">The sequence shown here is derived from an EMBL/GenBank/DDBJ whole genome shotgun (WGS) entry which is preliminary data.</text>
</comment>
<accession>Q7R8L2</accession>
<dbReference type="EMBL" id="AABL01002590">
    <property type="protein sequence ID" value="EAA19583.1"/>
    <property type="molecule type" value="Genomic_DNA"/>
</dbReference>
<sequence length="38" mass="4643">MNGIYLNYHHNIFFCFMIVFFLSVICLSLLILECIYMY</sequence>
<gene>
    <name evidence="2" type="ORF">PY07210</name>
</gene>
<proteinExistence type="predicted"/>
<dbReference type="InParanoid" id="Q7R8L2"/>
<protein>
    <submittedName>
        <fullName evidence="2">Uncharacterized protein</fullName>
    </submittedName>
</protein>
<keyword evidence="1" id="KW-0812">Transmembrane</keyword>
<keyword evidence="1" id="KW-0472">Membrane</keyword>
<feature type="transmembrane region" description="Helical" evidence="1">
    <location>
        <begin position="12"/>
        <end position="32"/>
    </location>
</feature>
<keyword evidence="3" id="KW-1185">Reference proteome</keyword>
<dbReference type="AlphaFoldDB" id="Q7R8L2"/>
<reference evidence="2 3" key="1">
    <citation type="journal article" date="2002" name="Nature">
        <title>Genome sequence and comparative analysis of the model rodent malaria parasite Plasmodium yoelii yoelii.</title>
        <authorList>
            <person name="Carlton J.M."/>
            <person name="Angiuoli S.V."/>
            <person name="Suh B.B."/>
            <person name="Kooij T.W."/>
            <person name="Pertea M."/>
            <person name="Silva J.C."/>
            <person name="Ermolaeva M.D."/>
            <person name="Allen J.E."/>
            <person name="Selengut J.D."/>
            <person name="Koo H.L."/>
            <person name="Peterson J.D."/>
            <person name="Pop M."/>
            <person name="Kosack D.S."/>
            <person name="Shumway M.F."/>
            <person name="Bidwell S.L."/>
            <person name="Shallom S.J."/>
            <person name="van Aken S.E."/>
            <person name="Riedmuller S.B."/>
            <person name="Feldblyum T.V."/>
            <person name="Cho J.K."/>
            <person name="Quackenbush J."/>
            <person name="Sedegah M."/>
            <person name="Shoaibi A."/>
            <person name="Cummings L.M."/>
            <person name="Florens L."/>
            <person name="Yates J.R."/>
            <person name="Raine J.D."/>
            <person name="Sinden R.E."/>
            <person name="Harris M.A."/>
            <person name="Cunningham D.A."/>
            <person name="Preiser P.R."/>
            <person name="Bergman L.W."/>
            <person name="Vaidya A.B."/>
            <person name="van Lin L.H."/>
            <person name="Janse C.J."/>
            <person name="Waters A.P."/>
            <person name="Smith H.O."/>
            <person name="White O.R."/>
            <person name="Salzberg S.L."/>
            <person name="Venter J.C."/>
            <person name="Fraser C.M."/>
            <person name="Hoffman S.L."/>
            <person name="Gardner M.J."/>
            <person name="Carucci D.J."/>
        </authorList>
    </citation>
    <scope>NUCLEOTIDE SEQUENCE [LARGE SCALE GENOMIC DNA]</scope>
    <source>
        <strain evidence="2 3">17XNL</strain>
    </source>
</reference>
<dbReference type="PaxDb" id="73239-Q7R8L2"/>
<name>Q7R8L2_PLAYO</name>
<keyword evidence="1" id="KW-1133">Transmembrane helix</keyword>
<evidence type="ECO:0000256" key="1">
    <source>
        <dbReference type="SAM" id="Phobius"/>
    </source>
</evidence>
<dbReference type="Proteomes" id="UP000008553">
    <property type="component" value="Unassembled WGS sequence"/>
</dbReference>
<evidence type="ECO:0000313" key="2">
    <source>
        <dbReference type="EMBL" id="EAA19583.1"/>
    </source>
</evidence>